<evidence type="ECO:0000256" key="1">
    <source>
        <dbReference type="SAM" id="Coils"/>
    </source>
</evidence>
<dbReference type="InParanoid" id="A0A6I9Q844"/>
<evidence type="ECO:0000256" key="2">
    <source>
        <dbReference type="SAM" id="MobiDB-lite"/>
    </source>
</evidence>
<dbReference type="GeneID" id="105032283"/>
<dbReference type="SUPFAM" id="SSF57997">
    <property type="entry name" value="Tropomyosin"/>
    <property type="match status" value="1"/>
</dbReference>
<dbReference type="RefSeq" id="XP_010904994.1">
    <property type="nucleotide sequence ID" value="XM_010906692.3"/>
</dbReference>
<sequence length="342" mass="37374">MKIDVALLEKAAAQKKKAALTGSEPSLKRVETTSALAPPKPLTRVTPAPSKGPNLEDAPRVGIQPNPKVDSVPPPPLFSLLDTPISPQLSSLARVSPQPSSSALVSPEPESDIYIPKWSVKASDSGINNAQVAKELACALMLPEDQKAFRKWQVDELVDDAYESVIRHANTICLMHNALTTLSRLVTKTEEELKVVKHRSAEIEAKLKADLQETGEKLKAAAEKLEVMEARVAAAESTAETAELCLIEAKKRIQAAEQRAAVVEEKATRAEEKTPRAMEIYLASEEFKQEIAKGAAHSFMRVFQDCQAQVKRLLLEADLSSLLATTTTLPLHPLMVRLRKPF</sequence>
<gene>
    <name evidence="4" type="primary">LOC105032283</name>
</gene>
<keyword evidence="3" id="KW-1185">Reference proteome</keyword>
<keyword evidence="1" id="KW-0175">Coiled coil</keyword>
<name>A0A6I9Q844_ELAGV</name>
<organism evidence="3 4">
    <name type="scientific">Elaeis guineensis var. tenera</name>
    <name type="common">Oil palm</name>
    <dbReference type="NCBI Taxonomy" id="51953"/>
    <lineage>
        <taxon>Eukaryota</taxon>
        <taxon>Viridiplantae</taxon>
        <taxon>Streptophyta</taxon>
        <taxon>Embryophyta</taxon>
        <taxon>Tracheophyta</taxon>
        <taxon>Spermatophyta</taxon>
        <taxon>Magnoliopsida</taxon>
        <taxon>Liliopsida</taxon>
        <taxon>Arecaceae</taxon>
        <taxon>Arecoideae</taxon>
        <taxon>Cocoseae</taxon>
        <taxon>Elaeidinae</taxon>
        <taxon>Elaeis</taxon>
    </lineage>
</organism>
<accession>A0A6I9Q844</accession>
<dbReference type="KEGG" id="egu:105032283"/>
<dbReference type="AlphaFoldDB" id="A0A6I9Q844"/>
<evidence type="ECO:0000313" key="4">
    <source>
        <dbReference type="RefSeq" id="XP_010904994.1"/>
    </source>
</evidence>
<feature type="coiled-coil region" evidence="1">
    <location>
        <begin position="186"/>
        <end position="273"/>
    </location>
</feature>
<protein>
    <submittedName>
        <fullName evidence="4">Uncharacterized protein LOC105032283</fullName>
    </submittedName>
</protein>
<dbReference type="Proteomes" id="UP000504607">
    <property type="component" value="Unplaced"/>
</dbReference>
<evidence type="ECO:0000313" key="3">
    <source>
        <dbReference type="Proteomes" id="UP000504607"/>
    </source>
</evidence>
<feature type="region of interest" description="Disordered" evidence="2">
    <location>
        <begin position="15"/>
        <end position="74"/>
    </location>
</feature>
<reference evidence="4" key="1">
    <citation type="submission" date="2025-08" db="UniProtKB">
        <authorList>
            <consortium name="RefSeq"/>
        </authorList>
    </citation>
    <scope>IDENTIFICATION</scope>
</reference>
<proteinExistence type="predicted"/>